<sequence length="350" mass="39787">MSDETIGLLLAINSGILSVVGLITIFISMNSQHSVQYSREILWGIFTLPYKKNLFLDKQAIGQEVFRKFILYEQIIKDKNAFLIKIITFSQMVLTFSIIIWTTIVLNLLIRNPSLADKIILLLGLSLALCFIFYFILKILGDLKSVSKVGQLPTVEELLNADFLANNLNVITLAAVSARLKILDSNIYLGFPIPFKNLRVKIALQQPQENENHDPANSNLNRSSQTLTAQLNSFRKLDLNDFKLLDDDYCYYLMSDLHSLGVSGTSFLVTVDLLSRQGLVAAEFYCESLTNNHHKLIFPYSFVERFINRQSDLDPFSRYQKNLEKAGPDRPAEKTNLGRSLIELMDADQY</sequence>
<name>A0A0J1FRF2_9FIRM</name>
<dbReference type="RefSeq" id="WP_053006365.1">
    <property type="nucleotide sequence ID" value="NZ_LDZY01000006.1"/>
</dbReference>
<proteinExistence type="predicted"/>
<evidence type="ECO:0000256" key="1">
    <source>
        <dbReference type="SAM" id="Phobius"/>
    </source>
</evidence>
<keyword evidence="1" id="KW-0472">Membrane</keyword>
<accession>A0A0J1FRF2</accession>
<feature type="transmembrane region" description="Helical" evidence="1">
    <location>
        <begin position="82"/>
        <end position="107"/>
    </location>
</feature>
<organism evidence="2 3">
    <name type="scientific">Desulfosporosinus acididurans</name>
    <dbReference type="NCBI Taxonomy" id="476652"/>
    <lineage>
        <taxon>Bacteria</taxon>
        <taxon>Bacillati</taxon>
        <taxon>Bacillota</taxon>
        <taxon>Clostridia</taxon>
        <taxon>Eubacteriales</taxon>
        <taxon>Desulfitobacteriaceae</taxon>
        <taxon>Desulfosporosinus</taxon>
    </lineage>
</organism>
<dbReference type="AlphaFoldDB" id="A0A0J1FRF2"/>
<protein>
    <submittedName>
        <fullName evidence="2">Uncharacterized protein</fullName>
    </submittedName>
</protein>
<comment type="caution">
    <text evidence="2">The sequence shown here is derived from an EMBL/GenBank/DDBJ whole genome shotgun (WGS) entry which is preliminary data.</text>
</comment>
<keyword evidence="3" id="KW-1185">Reference proteome</keyword>
<evidence type="ECO:0000313" key="3">
    <source>
        <dbReference type="Proteomes" id="UP000036356"/>
    </source>
</evidence>
<evidence type="ECO:0000313" key="2">
    <source>
        <dbReference type="EMBL" id="KLU66054.1"/>
    </source>
</evidence>
<dbReference type="PATRIC" id="fig|476652.3.peg.2167"/>
<feature type="transmembrane region" description="Helical" evidence="1">
    <location>
        <begin position="119"/>
        <end position="137"/>
    </location>
</feature>
<dbReference type="Proteomes" id="UP000036356">
    <property type="component" value="Unassembled WGS sequence"/>
</dbReference>
<keyword evidence="1" id="KW-1133">Transmembrane helix</keyword>
<gene>
    <name evidence="2" type="ORF">DEAC_c20930</name>
</gene>
<keyword evidence="1" id="KW-0812">Transmembrane</keyword>
<reference evidence="2 3" key="1">
    <citation type="submission" date="2015-06" db="EMBL/GenBank/DDBJ databases">
        <title>Draft genome of the moderately acidophilic sulfate reducer Candidatus Desulfosporosinus acididurans strain M1.</title>
        <authorList>
            <person name="Poehlein A."/>
            <person name="Petzsch P."/>
            <person name="Johnson B.D."/>
            <person name="Schloemann M."/>
            <person name="Daniel R."/>
            <person name="Muehling M."/>
        </authorList>
    </citation>
    <scope>NUCLEOTIDE SEQUENCE [LARGE SCALE GENOMIC DNA]</scope>
    <source>
        <strain evidence="2 3">M1</strain>
    </source>
</reference>
<feature type="transmembrane region" description="Helical" evidence="1">
    <location>
        <begin position="6"/>
        <end position="29"/>
    </location>
</feature>
<dbReference type="EMBL" id="LDZY01000006">
    <property type="protein sequence ID" value="KLU66054.1"/>
    <property type="molecule type" value="Genomic_DNA"/>
</dbReference>